<sequence>MRVTRQRISSDRKQPWKGSKHNIQHPGAISKGNFMPSSHNSGRMNGTTVAMEGMSTSSFQSSRLHQLRRKDQKSCLKRDMVHS</sequence>
<reference evidence="2 3" key="1">
    <citation type="journal article" date="2019" name="Sci. Rep.">
        <title>Orb-weaving spider Araneus ventricosus genome elucidates the spidroin gene catalogue.</title>
        <authorList>
            <person name="Kono N."/>
            <person name="Nakamura H."/>
            <person name="Ohtoshi R."/>
            <person name="Moran D.A.P."/>
            <person name="Shinohara A."/>
            <person name="Yoshida Y."/>
            <person name="Fujiwara M."/>
            <person name="Mori M."/>
            <person name="Tomita M."/>
            <person name="Arakawa K."/>
        </authorList>
    </citation>
    <scope>NUCLEOTIDE SEQUENCE [LARGE SCALE GENOMIC DNA]</scope>
</reference>
<feature type="region of interest" description="Disordered" evidence="1">
    <location>
        <begin position="1"/>
        <end position="83"/>
    </location>
</feature>
<protein>
    <submittedName>
        <fullName evidence="2">Uncharacterized protein</fullName>
    </submittedName>
</protein>
<feature type="compositionally biased region" description="Polar residues" evidence="1">
    <location>
        <begin position="35"/>
        <end position="64"/>
    </location>
</feature>
<proteinExistence type="predicted"/>
<dbReference type="AlphaFoldDB" id="A0A4Y2D3F9"/>
<dbReference type="Proteomes" id="UP000499080">
    <property type="component" value="Unassembled WGS sequence"/>
</dbReference>
<organism evidence="2 3">
    <name type="scientific">Araneus ventricosus</name>
    <name type="common">Orbweaver spider</name>
    <name type="synonym">Epeira ventricosa</name>
    <dbReference type="NCBI Taxonomy" id="182803"/>
    <lineage>
        <taxon>Eukaryota</taxon>
        <taxon>Metazoa</taxon>
        <taxon>Ecdysozoa</taxon>
        <taxon>Arthropoda</taxon>
        <taxon>Chelicerata</taxon>
        <taxon>Arachnida</taxon>
        <taxon>Araneae</taxon>
        <taxon>Araneomorphae</taxon>
        <taxon>Entelegynae</taxon>
        <taxon>Araneoidea</taxon>
        <taxon>Araneidae</taxon>
        <taxon>Araneus</taxon>
    </lineage>
</organism>
<name>A0A4Y2D3F9_ARAVE</name>
<evidence type="ECO:0000313" key="2">
    <source>
        <dbReference type="EMBL" id="GBM10504.1"/>
    </source>
</evidence>
<accession>A0A4Y2D3F9</accession>
<evidence type="ECO:0000313" key="3">
    <source>
        <dbReference type="Proteomes" id="UP000499080"/>
    </source>
</evidence>
<feature type="compositionally biased region" description="Basic and acidic residues" evidence="1">
    <location>
        <begin position="72"/>
        <end position="83"/>
    </location>
</feature>
<keyword evidence="3" id="KW-1185">Reference proteome</keyword>
<comment type="caution">
    <text evidence="2">The sequence shown here is derived from an EMBL/GenBank/DDBJ whole genome shotgun (WGS) entry which is preliminary data.</text>
</comment>
<gene>
    <name evidence="2" type="ORF">AVEN_109305_1</name>
</gene>
<dbReference type="EMBL" id="BGPR01000287">
    <property type="protein sequence ID" value="GBM10504.1"/>
    <property type="molecule type" value="Genomic_DNA"/>
</dbReference>
<evidence type="ECO:0000256" key="1">
    <source>
        <dbReference type="SAM" id="MobiDB-lite"/>
    </source>
</evidence>